<proteinExistence type="predicted"/>
<evidence type="ECO:0000256" key="1">
    <source>
        <dbReference type="SAM" id="Coils"/>
    </source>
</evidence>
<name>A0A1W1CEV8_9ZZZZ</name>
<gene>
    <name evidence="2" type="ORF">MNB_SV-3-1525</name>
</gene>
<evidence type="ECO:0000313" key="2">
    <source>
        <dbReference type="EMBL" id="SFV64378.1"/>
    </source>
</evidence>
<keyword evidence="1" id="KW-0175">Coiled coil</keyword>
<feature type="coiled-coil region" evidence="1">
    <location>
        <begin position="21"/>
        <end position="139"/>
    </location>
</feature>
<dbReference type="EMBL" id="FPHI01000025">
    <property type="protein sequence ID" value="SFV64378.1"/>
    <property type="molecule type" value="Genomic_DNA"/>
</dbReference>
<sequence>MSEKNVNNVDQIRDLIFGNQIKDFEAQFNKLNDTLRVMEEKMTKSFSESHLKLQKETERSLEVLEKKIDNLSSSTQRERTKLKELIDSTDENLHEQLTNQKDEFTAKLKIMKENVADDNKKMVENMAAMQKEIQATLEKGLAGLSHDKLSRDSMAQMLLDVAMKIQGTDMNEMLTQGTKTEK</sequence>
<dbReference type="AlphaFoldDB" id="A0A1W1CEV8"/>
<reference evidence="2" key="1">
    <citation type="submission" date="2016-10" db="EMBL/GenBank/DDBJ databases">
        <authorList>
            <person name="de Groot N.N."/>
        </authorList>
    </citation>
    <scope>NUCLEOTIDE SEQUENCE</scope>
</reference>
<protein>
    <submittedName>
        <fullName evidence="2">Uncharacterized protein</fullName>
    </submittedName>
</protein>
<accession>A0A1W1CEV8</accession>
<organism evidence="2">
    <name type="scientific">hydrothermal vent metagenome</name>
    <dbReference type="NCBI Taxonomy" id="652676"/>
    <lineage>
        <taxon>unclassified sequences</taxon>
        <taxon>metagenomes</taxon>
        <taxon>ecological metagenomes</taxon>
    </lineage>
</organism>
<dbReference type="SUPFAM" id="SSF58113">
    <property type="entry name" value="Apolipoprotein A-I"/>
    <property type="match status" value="1"/>
</dbReference>